<dbReference type="InterPro" id="IPR017452">
    <property type="entry name" value="GPCR_Rhodpsn_7TM"/>
</dbReference>
<keyword evidence="8" id="KW-1185">Reference proteome</keyword>
<feature type="transmembrane region" description="Helical" evidence="5">
    <location>
        <begin position="255"/>
        <end position="276"/>
    </location>
</feature>
<reference evidence="7" key="2">
    <citation type="submission" date="2025-09" db="UniProtKB">
        <authorList>
            <consortium name="Ensembl"/>
        </authorList>
    </citation>
    <scope>IDENTIFICATION</scope>
</reference>
<dbReference type="GO" id="GO:0004930">
    <property type="term" value="F:G protein-coupled receptor activity"/>
    <property type="evidence" value="ECO:0007669"/>
    <property type="project" value="InterPro"/>
</dbReference>
<evidence type="ECO:0000256" key="4">
    <source>
        <dbReference type="ARBA" id="ARBA00023136"/>
    </source>
</evidence>
<dbReference type="PANTHER" id="PTHR23112">
    <property type="entry name" value="G PROTEIN-COUPLED RECEPTOR 157-RELATED"/>
    <property type="match status" value="1"/>
</dbReference>
<organism evidence="7 8">
    <name type="scientific">Kryptolebias marmoratus</name>
    <name type="common">Mangrove killifish</name>
    <name type="synonym">Rivulus marmoratus</name>
    <dbReference type="NCBI Taxonomy" id="37003"/>
    <lineage>
        <taxon>Eukaryota</taxon>
        <taxon>Metazoa</taxon>
        <taxon>Chordata</taxon>
        <taxon>Craniata</taxon>
        <taxon>Vertebrata</taxon>
        <taxon>Euteleostomi</taxon>
        <taxon>Actinopterygii</taxon>
        <taxon>Neopterygii</taxon>
        <taxon>Teleostei</taxon>
        <taxon>Neoteleostei</taxon>
        <taxon>Acanthomorphata</taxon>
        <taxon>Ovalentaria</taxon>
        <taxon>Atherinomorphae</taxon>
        <taxon>Cyprinodontiformes</taxon>
        <taxon>Rivulidae</taxon>
        <taxon>Kryptolebias</taxon>
    </lineage>
</organism>
<feature type="transmembrane region" description="Helical" evidence="5">
    <location>
        <begin position="47"/>
        <end position="65"/>
    </location>
</feature>
<accession>A0A3Q3ALM6</accession>
<evidence type="ECO:0000313" key="7">
    <source>
        <dbReference type="Ensembl" id="ENSKMAP00000017236.1"/>
    </source>
</evidence>
<feature type="transmembrane region" description="Helical" evidence="5">
    <location>
        <begin position="203"/>
        <end position="221"/>
    </location>
</feature>
<dbReference type="GO" id="GO:0005886">
    <property type="term" value="C:plasma membrane"/>
    <property type="evidence" value="ECO:0007669"/>
    <property type="project" value="TreeGrafter"/>
</dbReference>
<feature type="transmembrane region" description="Helical" evidence="5">
    <location>
        <begin position="288"/>
        <end position="311"/>
    </location>
</feature>
<dbReference type="PANTHER" id="PTHR23112:SF36">
    <property type="entry name" value="SI:DKEY-30C15.2 PROTEIN"/>
    <property type="match status" value="1"/>
</dbReference>
<protein>
    <submittedName>
        <fullName evidence="7">Si:dkey-30c15.2</fullName>
    </submittedName>
</protein>
<dbReference type="Gene3D" id="1.20.1070.10">
    <property type="entry name" value="Rhodopsin 7-helix transmembrane proteins"/>
    <property type="match status" value="1"/>
</dbReference>
<keyword evidence="3 5" id="KW-1133">Transmembrane helix</keyword>
<evidence type="ECO:0000256" key="1">
    <source>
        <dbReference type="ARBA" id="ARBA00004141"/>
    </source>
</evidence>
<dbReference type="OrthoDB" id="9892611at2759"/>
<dbReference type="GeneTree" id="ENSGT00660000097187"/>
<evidence type="ECO:0000256" key="5">
    <source>
        <dbReference type="SAM" id="Phobius"/>
    </source>
</evidence>
<dbReference type="Ensembl" id="ENSKMAT00000017473.1">
    <property type="protein sequence ID" value="ENSKMAP00000017236.1"/>
    <property type="gene ID" value="ENSKMAG00000012857.1"/>
</dbReference>
<evidence type="ECO:0000256" key="2">
    <source>
        <dbReference type="ARBA" id="ARBA00022692"/>
    </source>
</evidence>
<feature type="transmembrane region" description="Helical" evidence="5">
    <location>
        <begin position="132"/>
        <end position="156"/>
    </location>
</feature>
<dbReference type="PROSITE" id="PS50262">
    <property type="entry name" value="G_PROTEIN_RECEP_F1_2"/>
    <property type="match status" value="1"/>
</dbReference>
<evidence type="ECO:0000313" key="8">
    <source>
        <dbReference type="Proteomes" id="UP000264800"/>
    </source>
</evidence>
<keyword evidence="4 5" id="KW-0472">Membrane</keyword>
<dbReference type="PRINTS" id="PR00237">
    <property type="entry name" value="GPCRRHODOPSN"/>
</dbReference>
<dbReference type="RefSeq" id="XP_017261198.1">
    <property type="nucleotide sequence ID" value="XM_017405709.3"/>
</dbReference>
<dbReference type="AlphaFoldDB" id="A0A3Q3ALM6"/>
<dbReference type="CDD" id="cd00637">
    <property type="entry name" value="7tm_classA_rhodopsin-like"/>
    <property type="match status" value="1"/>
</dbReference>
<name>A0A3Q3ALM6_KRYMA</name>
<feature type="transmembrane region" description="Helical" evidence="5">
    <location>
        <begin position="13"/>
        <end position="35"/>
    </location>
</feature>
<proteinExistence type="predicted"/>
<dbReference type="InterPro" id="IPR000276">
    <property type="entry name" value="GPCR_Rhodpsn"/>
</dbReference>
<reference evidence="7" key="1">
    <citation type="submission" date="2025-08" db="UniProtKB">
        <authorList>
            <consortium name="Ensembl"/>
        </authorList>
    </citation>
    <scope>IDENTIFICATION</scope>
</reference>
<dbReference type="GO" id="GO:0007189">
    <property type="term" value="P:adenylate cyclase-activating G protein-coupled receptor signaling pathway"/>
    <property type="evidence" value="ECO:0007669"/>
    <property type="project" value="TreeGrafter"/>
</dbReference>
<keyword evidence="2 5" id="KW-0812">Transmembrane</keyword>
<evidence type="ECO:0000259" key="6">
    <source>
        <dbReference type="PROSITE" id="PS50262"/>
    </source>
</evidence>
<feature type="domain" description="G-protein coupled receptors family 1 profile" evidence="6">
    <location>
        <begin position="28"/>
        <end position="309"/>
    </location>
</feature>
<dbReference type="SUPFAM" id="SSF81321">
    <property type="entry name" value="Family A G protein-coupled receptor-like"/>
    <property type="match status" value="1"/>
</dbReference>
<feature type="transmembrane region" description="Helical" evidence="5">
    <location>
        <begin position="85"/>
        <end position="106"/>
    </location>
</feature>
<dbReference type="STRING" id="37003.ENSKMAP00000017236"/>
<comment type="subcellular location">
    <subcellularLocation>
        <location evidence="1">Membrane</location>
        <topology evidence="1">Multi-pass membrane protein</topology>
    </subcellularLocation>
</comment>
<dbReference type="OMA" id="YGWLRRN"/>
<evidence type="ECO:0000256" key="3">
    <source>
        <dbReference type="ARBA" id="ARBA00022989"/>
    </source>
</evidence>
<dbReference type="KEGG" id="kmr:108229977"/>
<dbReference type="GeneID" id="108229977"/>
<dbReference type="Proteomes" id="UP000264800">
    <property type="component" value="Unplaced"/>
</dbReference>
<sequence>MGVFLLSWKQTNILAELYIAFLTFSLVGSFSVLVVSIVKWRHLRHQVHLLVQLTLADLLASGILMSTSVMNKVNVKTEIGFICRYSLPLSLTFYLISFLLVVVYAWNSKNAIQGWRERAPDDEKRQTKCKKIFVETPFCFLVWLIPIALYCAYAIFLTQEKISQNDSANSSCILFLTLWNNSYSGPGTYEKTMEKVRNDFIEIVLPIVLISVISSCSFIYYKVGRWYEERTYVGFFPVEGDGLSRRQFRRGISTARNMVLVIIICWVPALAVILLSVTTLKIEQTKLFPLYCIQAITVSLQGFLNSMVYAWKRPNFTEVVLGESTPLVGYSQKAFFEESLKS</sequence>